<comment type="caution">
    <text evidence="2">The sequence shown here is derived from an EMBL/GenBank/DDBJ whole genome shotgun (WGS) entry which is preliminary data.</text>
</comment>
<proteinExistence type="predicted"/>
<accession>A0AAE8MDH1</accession>
<keyword evidence="3" id="KW-1185">Reference proteome</keyword>
<reference evidence="2" key="1">
    <citation type="submission" date="2018-03" db="EMBL/GenBank/DDBJ databases">
        <authorList>
            <person name="Guldener U."/>
        </authorList>
    </citation>
    <scope>NUCLEOTIDE SEQUENCE</scope>
</reference>
<evidence type="ECO:0000313" key="3">
    <source>
        <dbReference type="Proteomes" id="UP001187734"/>
    </source>
</evidence>
<dbReference type="EMBL" id="ONZP01000281">
    <property type="protein sequence ID" value="SPJ79760.1"/>
    <property type="molecule type" value="Genomic_DNA"/>
</dbReference>
<dbReference type="AlphaFoldDB" id="A0AAE8MDH1"/>
<feature type="region of interest" description="Disordered" evidence="1">
    <location>
        <begin position="97"/>
        <end position="116"/>
    </location>
</feature>
<dbReference type="Proteomes" id="UP001187734">
    <property type="component" value="Unassembled WGS sequence"/>
</dbReference>
<sequence>MLCLTGTRVRRNQLANSARFTLLNSLPWPFFTLLHDLCNRYEAKQPSSSTERNRTKLLSEWSASPHPNHKSFVHRPAACLLVTYLIIVHFGLKFTGPAAESPGGIQSCTGKTDINS</sequence>
<gene>
    <name evidence="2" type="ORF">FTOL_08151</name>
</gene>
<organism evidence="2 3">
    <name type="scientific">Fusarium torulosum</name>
    <dbReference type="NCBI Taxonomy" id="33205"/>
    <lineage>
        <taxon>Eukaryota</taxon>
        <taxon>Fungi</taxon>
        <taxon>Dikarya</taxon>
        <taxon>Ascomycota</taxon>
        <taxon>Pezizomycotina</taxon>
        <taxon>Sordariomycetes</taxon>
        <taxon>Hypocreomycetidae</taxon>
        <taxon>Hypocreales</taxon>
        <taxon>Nectriaceae</taxon>
        <taxon>Fusarium</taxon>
    </lineage>
</organism>
<evidence type="ECO:0000256" key="1">
    <source>
        <dbReference type="SAM" id="MobiDB-lite"/>
    </source>
</evidence>
<protein>
    <submittedName>
        <fullName evidence="2">Uncharacterized protein</fullName>
    </submittedName>
</protein>
<evidence type="ECO:0000313" key="2">
    <source>
        <dbReference type="EMBL" id="SPJ79760.1"/>
    </source>
</evidence>
<feature type="compositionally biased region" description="Polar residues" evidence="1">
    <location>
        <begin position="104"/>
        <end position="116"/>
    </location>
</feature>
<name>A0AAE8MDH1_9HYPO</name>